<dbReference type="eggNOG" id="COG2032">
    <property type="taxonomic scope" value="Bacteria"/>
</dbReference>
<dbReference type="EMBL" id="CP002042">
    <property type="protein sequence ID" value="ADH63073.1"/>
    <property type="molecule type" value="Genomic_DNA"/>
</dbReference>
<feature type="signal peptide" evidence="2">
    <location>
        <begin position="1"/>
        <end position="23"/>
    </location>
</feature>
<dbReference type="InterPro" id="IPR036423">
    <property type="entry name" value="SOD-like_Cu/Zn_dom_sf"/>
</dbReference>
<comment type="similarity">
    <text evidence="1">Belongs to the Cu-Zn superoxide dismutase family.</text>
</comment>
<keyword evidence="4" id="KW-1185">Reference proteome</keyword>
<sequence>MNRYTRFGAVLAVVGVLALAQQAAKPQVQYATITGAGGIEGTAVIMTLPSGEHKVFVQVEGLKPGSGSYANHIHYNDKGDANCQAQNGDKLVGLANLVADGKGYAVAFTELPTSVKYPSGTTYVNIHSNSPQPVGASIACGMVEMK</sequence>
<dbReference type="GO" id="GO:0046872">
    <property type="term" value="F:metal ion binding"/>
    <property type="evidence" value="ECO:0007669"/>
    <property type="project" value="InterPro"/>
</dbReference>
<dbReference type="AlphaFoldDB" id="D7BDS2"/>
<evidence type="ECO:0000313" key="3">
    <source>
        <dbReference type="EMBL" id="ADH63073.1"/>
    </source>
</evidence>
<dbReference type="GO" id="GO:0006801">
    <property type="term" value="P:superoxide metabolic process"/>
    <property type="evidence" value="ECO:0007669"/>
    <property type="project" value="InterPro"/>
</dbReference>
<reference evidence="3 4" key="1">
    <citation type="journal article" date="2010" name="Stand. Genomic Sci.">
        <title>Complete genome sequence of Meiothermus silvanus type strain (VI-R2).</title>
        <authorList>
            <person name="Sikorski J."/>
            <person name="Tindall B.J."/>
            <person name="Lowry S."/>
            <person name="Lucas S."/>
            <person name="Nolan M."/>
            <person name="Copeland A."/>
            <person name="Glavina Del Rio T."/>
            <person name="Tice H."/>
            <person name="Cheng J.F."/>
            <person name="Han C."/>
            <person name="Pitluck S."/>
            <person name="Liolios K."/>
            <person name="Ivanova N."/>
            <person name="Mavromatis K."/>
            <person name="Mikhailova N."/>
            <person name="Pati A."/>
            <person name="Goodwin L."/>
            <person name="Chen A."/>
            <person name="Palaniappan K."/>
            <person name="Land M."/>
            <person name="Hauser L."/>
            <person name="Chang Y.J."/>
            <person name="Jeffries C.D."/>
            <person name="Rohde M."/>
            <person name="Goker M."/>
            <person name="Woyke T."/>
            <person name="Bristow J."/>
            <person name="Eisen J.A."/>
            <person name="Markowitz V."/>
            <person name="Hugenholtz P."/>
            <person name="Kyrpides N.C."/>
            <person name="Klenk H.P."/>
            <person name="Lapidus A."/>
        </authorList>
    </citation>
    <scope>NUCLEOTIDE SEQUENCE [LARGE SCALE GENOMIC DNA]</scope>
    <source>
        <strain evidence="4">ATCC 700542 / DSM 9946 / VI-R2</strain>
    </source>
</reference>
<gene>
    <name evidence="3" type="ordered locus">Mesil_1175</name>
</gene>
<name>D7BDS2_ALLS1</name>
<evidence type="ECO:0000313" key="4">
    <source>
        <dbReference type="Proteomes" id="UP000001916"/>
    </source>
</evidence>
<evidence type="ECO:0000256" key="1">
    <source>
        <dbReference type="ARBA" id="ARBA00010457"/>
    </source>
</evidence>
<dbReference type="KEGG" id="msv:Mesil_1175"/>
<protein>
    <recommendedName>
        <fullName evidence="5">Superoxide dismutase copper/zinc binding protein</fullName>
    </recommendedName>
</protein>
<dbReference type="RefSeq" id="WP_013157650.1">
    <property type="nucleotide sequence ID" value="NC_014212.1"/>
</dbReference>
<keyword evidence="2" id="KW-0732">Signal</keyword>
<dbReference type="STRING" id="526227.Mesil_1175"/>
<dbReference type="Gene3D" id="2.60.40.200">
    <property type="entry name" value="Superoxide dismutase, copper/zinc binding domain"/>
    <property type="match status" value="1"/>
</dbReference>
<dbReference type="OrthoDB" id="27789at2"/>
<evidence type="ECO:0000256" key="2">
    <source>
        <dbReference type="SAM" id="SignalP"/>
    </source>
</evidence>
<dbReference type="SUPFAM" id="SSF49329">
    <property type="entry name" value="Cu,Zn superoxide dismutase-like"/>
    <property type="match status" value="1"/>
</dbReference>
<organism evidence="3 4">
    <name type="scientific">Allomeiothermus silvanus (strain ATCC 700542 / DSM 9946 / NBRC 106475 / NCIMB 13440 / VI-R2)</name>
    <name type="common">Thermus silvanus</name>
    <dbReference type="NCBI Taxonomy" id="526227"/>
    <lineage>
        <taxon>Bacteria</taxon>
        <taxon>Thermotogati</taxon>
        <taxon>Deinococcota</taxon>
        <taxon>Deinococci</taxon>
        <taxon>Thermales</taxon>
        <taxon>Thermaceae</taxon>
        <taxon>Allomeiothermus</taxon>
    </lineage>
</organism>
<evidence type="ECO:0008006" key="5">
    <source>
        <dbReference type="Google" id="ProtNLM"/>
    </source>
</evidence>
<accession>D7BDS2</accession>
<feature type="chain" id="PRO_5003092943" description="Superoxide dismutase copper/zinc binding protein" evidence="2">
    <location>
        <begin position="24"/>
        <end position="146"/>
    </location>
</feature>
<dbReference type="Proteomes" id="UP000001916">
    <property type="component" value="Chromosome"/>
</dbReference>
<dbReference type="HOGENOM" id="CLU_1784584_0_0_0"/>
<proteinExistence type="inferred from homology"/>